<evidence type="ECO:0000313" key="2">
    <source>
        <dbReference type="Proteomes" id="UP000176741"/>
    </source>
</evidence>
<sequence>MFSNLIKTSNKKWHLSVESDGRVLLRPKREDQMGVFFGIDWTVNKILDLNGGEALLRPNSFWSIQRLGENIIFTVVREVSRWRANGFVTEVTVSREDLLSAAQIATGQVYQ</sequence>
<name>A0A1F7XVG6_9BACT</name>
<protein>
    <submittedName>
        <fullName evidence="1">Uncharacterized protein</fullName>
    </submittedName>
</protein>
<proteinExistence type="predicted"/>
<comment type="caution">
    <text evidence="1">The sequence shown here is derived from an EMBL/GenBank/DDBJ whole genome shotgun (WGS) entry which is preliminary data.</text>
</comment>
<dbReference type="Proteomes" id="UP000176741">
    <property type="component" value="Unassembled WGS sequence"/>
</dbReference>
<organism evidence="1 2">
    <name type="scientific">Candidatus Woesebacteria bacterium RIFCSPHIGHO2_01_FULL_38_26b</name>
    <dbReference type="NCBI Taxonomy" id="1802491"/>
    <lineage>
        <taxon>Bacteria</taxon>
        <taxon>Candidatus Woeseibacteriota</taxon>
    </lineage>
</organism>
<accession>A0A1F7XVG6</accession>
<dbReference type="AlphaFoldDB" id="A0A1F7XVG6"/>
<gene>
    <name evidence="1" type="ORF">A2771_01885</name>
</gene>
<dbReference type="EMBL" id="MGGD01000084">
    <property type="protein sequence ID" value="OGM18970.1"/>
    <property type="molecule type" value="Genomic_DNA"/>
</dbReference>
<evidence type="ECO:0000313" key="1">
    <source>
        <dbReference type="EMBL" id="OGM18970.1"/>
    </source>
</evidence>
<reference evidence="1 2" key="1">
    <citation type="journal article" date="2016" name="Nat. Commun.">
        <title>Thousands of microbial genomes shed light on interconnected biogeochemical processes in an aquifer system.</title>
        <authorList>
            <person name="Anantharaman K."/>
            <person name="Brown C.T."/>
            <person name="Hug L.A."/>
            <person name="Sharon I."/>
            <person name="Castelle C.J."/>
            <person name="Probst A.J."/>
            <person name="Thomas B.C."/>
            <person name="Singh A."/>
            <person name="Wilkins M.J."/>
            <person name="Karaoz U."/>
            <person name="Brodie E.L."/>
            <person name="Williams K.H."/>
            <person name="Hubbard S.S."/>
            <person name="Banfield J.F."/>
        </authorList>
    </citation>
    <scope>NUCLEOTIDE SEQUENCE [LARGE SCALE GENOMIC DNA]</scope>
</reference>